<dbReference type="Gene3D" id="2.120.10.30">
    <property type="entry name" value="TolB, C-terminal domain"/>
    <property type="match status" value="1"/>
</dbReference>
<keyword evidence="2" id="KW-1185">Reference proteome</keyword>
<dbReference type="AlphaFoldDB" id="A0A6J8CVX3"/>
<dbReference type="EMBL" id="CACVKT020006042">
    <property type="protein sequence ID" value="CAC5399557.1"/>
    <property type="molecule type" value="Genomic_DNA"/>
</dbReference>
<sequence>MSKTEEALALAQTPVKYNLPVSINLRQRINLKPRETFFQSIKSCIKIGKFNTLVFAVQQSRQLITCNSDGTDVDYIPLPYIPYFITEVNSNTVAVSGAVYKIVMIINISLCSVTSTIDTSGECWGISYDGSNLYVVIDQKIIQVMDLTDGKLMWKFENDEYPNIVSATTDDDGIVYVINCFTSTVVAVSEDGSLHREILAKSNGLKNPDGIHFDKKENVLLVCNIDNWKAFLFDIKKNIT</sequence>
<dbReference type="SUPFAM" id="SSF101898">
    <property type="entry name" value="NHL repeat"/>
    <property type="match status" value="1"/>
</dbReference>
<name>A0A6J8CVX3_MYTCO</name>
<reference evidence="1 2" key="1">
    <citation type="submission" date="2020-06" db="EMBL/GenBank/DDBJ databases">
        <authorList>
            <person name="Li R."/>
            <person name="Bekaert M."/>
        </authorList>
    </citation>
    <scope>NUCLEOTIDE SEQUENCE [LARGE SCALE GENOMIC DNA]</scope>
    <source>
        <strain evidence="2">wild</strain>
    </source>
</reference>
<protein>
    <submittedName>
        <fullName evidence="1">Uncharacterized protein</fullName>
    </submittedName>
</protein>
<proteinExistence type="predicted"/>
<gene>
    <name evidence="1" type="ORF">MCOR_33805</name>
</gene>
<evidence type="ECO:0000313" key="2">
    <source>
        <dbReference type="Proteomes" id="UP000507470"/>
    </source>
</evidence>
<organism evidence="1 2">
    <name type="scientific">Mytilus coruscus</name>
    <name type="common">Sea mussel</name>
    <dbReference type="NCBI Taxonomy" id="42192"/>
    <lineage>
        <taxon>Eukaryota</taxon>
        <taxon>Metazoa</taxon>
        <taxon>Spiralia</taxon>
        <taxon>Lophotrochozoa</taxon>
        <taxon>Mollusca</taxon>
        <taxon>Bivalvia</taxon>
        <taxon>Autobranchia</taxon>
        <taxon>Pteriomorphia</taxon>
        <taxon>Mytilida</taxon>
        <taxon>Mytiloidea</taxon>
        <taxon>Mytilidae</taxon>
        <taxon>Mytilinae</taxon>
        <taxon>Mytilus</taxon>
    </lineage>
</organism>
<accession>A0A6J8CVX3</accession>
<evidence type="ECO:0000313" key="1">
    <source>
        <dbReference type="EMBL" id="CAC5399557.1"/>
    </source>
</evidence>
<dbReference type="OrthoDB" id="6052932at2759"/>
<dbReference type="Proteomes" id="UP000507470">
    <property type="component" value="Unassembled WGS sequence"/>
</dbReference>
<dbReference type="InterPro" id="IPR011042">
    <property type="entry name" value="6-blade_b-propeller_TolB-like"/>
</dbReference>